<reference evidence="3" key="1">
    <citation type="submission" date="2011-08" db="EMBL/GenBank/DDBJ databases">
        <authorList>
            <person name="Rombauts S."/>
        </authorList>
    </citation>
    <scope>NUCLEOTIDE SEQUENCE</scope>
    <source>
        <strain evidence="3">London</strain>
    </source>
</reference>
<evidence type="ECO:0000313" key="3">
    <source>
        <dbReference type="Proteomes" id="UP000015104"/>
    </source>
</evidence>
<protein>
    <recommendedName>
        <fullName evidence="4">S1 motif domain-containing protein</fullName>
    </recommendedName>
</protein>
<dbReference type="Proteomes" id="UP000015104">
    <property type="component" value="Unassembled WGS sequence"/>
</dbReference>
<reference evidence="2" key="2">
    <citation type="submission" date="2015-06" db="UniProtKB">
        <authorList>
            <consortium name="EnsemblMetazoa"/>
        </authorList>
    </citation>
    <scope>IDENTIFICATION</scope>
</reference>
<keyword evidence="3" id="KW-1185">Reference proteome</keyword>
<dbReference type="EMBL" id="CAEY01000384">
    <property type="status" value="NOT_ANNOTATED_CDS"/>
    <property type="molecule type" value="Genomic_DNA"/>
</dbReference>
<dbReference type="eggNOG" id="KOG4078">
    <property type="taxonomic scope" value="Eukaryota"/>
</dbReference>
<evidence type="ECO:0000256" key="1">
    <source>
        <dbReference type="SAM" id="SignalP"/>
    </source>
</evidence>
<evidence type="ECO:0008006" key="4">
    <source>
        <dbReference type="Google" id="ProtNLM"/>
    </source>
</evidence>
<dbReference type="GO" id="GO:0005763">
    <property type="term" value="C:mitochondrial small ribosomal subunit"/>
    <property type="evidence" value="ECO:0007669"/>
    <property type="project" value="TreeGrafter"/>
</dbReference>
<name>T1KR50_TETUR</name>
<dbReference type="EnsemblMetazoa" id="tetur18g02270.1">
    <property type="protein sequence ID" value="tetur18g02270.1"/>
    <property type="gene ID" value="tetur18g02270"/>
</dbReference>
<feature type="signal peptide" evidence="1">
    <location>
        <begin position="1"/>
        <end position="24"/>
    </location>
</feature>
<dbReference type="InterPro" id="IPR019375">
    <property type="entry name" value="Ribosomal_bS1m"/>
</dbReference>
<accession>T1KR50</accession>
<dbReference type="Pfam" id="PF10246">
    <property type="entry name" value="MRP-S35"/>
    <property type="match status" value="1"/>
</dbReference>
<dbReference type="STRING" id="32264.T1KR50"/>
<dbReference type="HOGENOM" id="CLU_1663040_0_0_1"/>
<organism evidence="2 3">
    <name type="scientific">Tetranychus urticae</name>
    <name type="common">Two-spotted spider mite</name>
    <dbReference type="NCBI Taxonomy" id="32264"/>
    <lineage>
        <taxon>Eukaryota</taxon>
        <taxon>Metazoa</taxon>
        <taxon>Ecdysozoa</taxon>
        <taxon>Arthropoda</taxon>
        <taxon>Chelicerata</taxon>
        <taxon>Arachnida</taxon>
        <taxon>Acari</taxon>
        <taxon>Acariformes</taxon>
        <taxon>Trombidiformes</taxon>
        <taxon>Prostigmata</taxon>
        <taxon>Eleutherengona</taxon>
        <taxon>Raphignathae</taxon>
        <taxon>Tetranychoidea</taxon>
        <taxon>Tetranychidae</taxon>
        <taxon>Tetranychus</taxon>
    </lineage>
</organism>
<dbReference type="AlphaFoldDB" id="T1KR50"/>
<keyword evidence="1" id="KW-0732">Signal</keyword>
<evidence type="ECO:0000313" key="2">
    <source>
        <dbReference type="EnsemblMetazoa" id="tetur18g02270.1"/>
    </source>
</evidence>
<proteinExistence type="predicted"/>
<sequence length="159" mass="17498">MGLDIWFEILHVINLLVLVSHRLALNFSTSSKPPKKEIPFDTLLRQSSFMSLGDFEGRIIAGTIYHTIEDDLYIDFGGKFPCIVKRPSNGIQFVKGAKVKLRLNDWELSARFLGSSKDLTLLEADCTLLGLISSPVEVAKKLPASPSQSSGSTSQSSNQ</sequence>
<dbReference type="PANTHER" id="PTHR13447">
    <property type="entry name" value="MITOCHONDRIAL 28S RIBOSOMAL PROTEIN S28"/>
    <property type="match status" value="1"/>
</dbReference>
<dbReference type="PANTHER" id="PTHR13447:SF2">
    <property type="entry name" value="SMALL RIBOSOMAL SUBUNIT PROTEIN BS1M"/>
    <property type="match status" value="1"/>
</dbReference>
<feature type="chain" id="PRO_5004591769" description="S1 motif domain-containing protein" evidence="1">
    <location>
        <begin position="25"/>
        <end position="159"/>
    </location>
</feature>